<dbReference type="Gene3D" id="3.40.50.1820">
    <property type="entry name" value="alpha/beta hydrolase"/>
    <property type="match status" value="1"/>
</dbReference>
<dbReference type="AlphaFoldDB" id="A0A9X1UNT2"/>
<keyword evidence="5" id="KW-1185">Reference proteome</keyword>
<evidence type="ECO:0000259" key="3">
    <source>
        <dbReference type="Pfam" id="PF02129"/>
    </source>
</evidence>
<dbReference type="InterPro" id="IPR000073">
    <property type="entry name" value="AB_hydrolase_1"/>
</dbReference>
<gene>
    <name evidence="4" type="ORF">L5014_37265</name>
</gene>
<dbReference type="RefSeq" id="WP_238468871.1">
    <property type="nucleotide sequence ID" value="NZ_JAKLJA010000079.1"/>
</dbReference>
<dbReference type="SUPFAM" id="SSF53474">
    <property type="entry name" value="alpha/beta-Hydrolases"/>
    <property type="match status" value="1"/>
</dbReference>
<name>A0A9X1UNT2_9BURK</name>
<keyword evidence="1" id="KW-0378">Hydrolase</keyword>
<dbReference type="InterPro" id="IPR050261">
    <property type="entry name" value="FrsA_esterase"/>
</dbReference>
<dbReference type="Pfam" id="PF02129">
    <property type="entry name" value="Peptidase_S15"/>
    <property type="match status" value="1"/>
</dbReference>
<dbReference type="PANTHER" id="PTHR22946:SF9">
    <property type="entry name" value="POLYKETIDE TRANSFERASE AF380"/>
    <property type="match status" value="1"/>
</dbReference>
<dbReference type="InterPro" id="IPR000383">
    <property type="entry name" value="Xaa-Pro-like_dom"/>
</dbReference>
<comment type="caution">
    <text evidence="4">The sequence shown here is derived from an EMBL/GenBank/DDBJ whole genome shotgun (WGS) entry which is preliminary data.</text>
</comment>
<organism evidence="4 5">
    <name type="scientific">Paraburkholderia tagetis</name>
    <dbReference type="NCBI Taxonomy" id="2913261"/>
    <lineage>
        <taxon>Bacteria</taxon>
        <taxon>Pseudomonadati</taxon>
        <taxon>Pseudomonadota</taxon>
        <taxon>Betaproteobacteria</taxon>
        <taxon>Burkholderiales</taxon>
        <taxon>Burkholderiaceae</taxon>
        <taxon>Paraburkholderia</taxon>
    </lineage>
</organism>
<evidence type="ECO:0000313" key="5">
    <source>
        <dbReference type="Proteomes" id="UP001139308"/>
    </source>
</evidence>
<comment type="similarity">
    <text evidence="2">Belongs to the AB hydrolase superfamily. FUS2 hydrolase family.</text>
</comment>
<dbReference type="PRINTS" id="PR00111">
    <property type="entry name" value="ABHYDROLASE"/>
</dbReference>
<evidence type="ECO:0000256" key="1">
    <source>
        <dbReference type="ARBA" id="ARBA00022801"/>
    </source>
</evidence>
<feature type="domain" description="Xaa-Pro dipeptidyl-peptidase-like" evidence="3">
    <location>
        <begin position="15"/>
        <end position="253"/>
    </location>
</feature>
<sequence>MRSFDSPFLSQGERCAGTLMLPDTGDTSPVIVMAHGFGAIRAAGLPAFARRFVAEGYAVFLFDYRNFGDSEGMPRHWVSPRRHLSDWAAAVRHVRRLSCIDTTRVVLWGTSFSGGHVLETAANDHGIHAVIAQVPHVSGVASLRQVPARVTLRLAIAALLDQGGRLFDRPHYSPIVGRPGDAAALTSVECLEGYARLLPDGAHWENKVLSRIFLEVPLYSPARSACRIKAPTLIVAGRRDTVTPAVAAWRAATCIPDCEFHLIDGNHFELHLEDEGVCLQNIAIQIAFLNKHLGVDQCATQDTAAGHGSGKAIHEHE</sequence>
<protein>
    <submittedName>
        <fullName evidence="4">Lysophospholipase</fullName>
    </submittedName>
</protein>
<evidence type="ECO:0000313" key="4">
    <source>
        <dbReference type="EMBL" id="MCG5078900.1"/>
    </source>
</evidence>
<dbReference type="PANTHER" id="PTHR22946">
    <property type="entry name" value="DIENELACTONE HYDROLASE DOMAIN-CONTAINING PROTEIN-RELATED"/>
    <property type="match status" value="1"/>
</dbReference>
<evidence type="ECO:0000256" key="2">
    <source>
        <dbReference type="ARBA" id="ARBA00038115"/>
    </source>
</evidence>
<dbReference type="Proteomes" id="UP001139308">
    <property type="component" value="Unassembled WGS sequence"/>
</dbReference>
<dbReference type="GO" id="GO:0052689">
    <property type="term" value="F:carboxylic ester hydrolase activity"/>
    <property type="evidence" value="ECO:0007669"/>
    <property type="project" value="UniProtKB-ARBA"/>
</dbReference>
<dbReference type="EMBL" id="JAKLJA010000079">
    <property type="protein sequence ID" value="MCG5078900.1"/>
    <property type="molecule type" value="Genomic_DNA"/>
</dbReference>
<accession>A0A9X1UNT2</accession>
<dbReference type="InterPro" id="IPR029058">
    <property type="entry name" value="AB_hydrolase_fold"/>
</dbReference>
<reference evidence="4" key="1">
    <citation type="submission" date="2022-01" db="EMBL/GenBank/DDBJ databases">
        <title>Genome sequence and assembly of Parabukholderia sp. RG36.</title>
        <authorList>
            <person name="Chhetri G."/>
        </authorList>
    </citation>
    <scope>NUCLEOTIDE SEQUENCE</scope>
    <source>
        <strain evidence="4">RG36</strain>
    </source>
</reference>
<proteinExistence type="inferred from homology"/>